<dbReference type="EC" id="3.1.3.16" evidence="3"/>
<evidence type="ECO:0000256" key="7">
    <source>
        <dbReference type="ARBA" id="ARBA00023211"/>
    </source>
</evidence>
<dbReference type="EMBL" id="UYSL01025709">
    <property type="protein sequence ID" value="VDL84679.1"/>
    <property type="molecule type" value="Genomic_DNA"/>
</dbReference>
<dbReference type="SMART" id="SM00156">
    <property type="entry name" value="PP2Ac"/>
    <property type="match status" value="1"/>
</dbReference>
<keyword evidence="7" id="KW-0464">Manganese</keyword>
<sequence>MAASVDEVVASVLESIHDQNLDGDEAKASRIKEEANQFFKDQAYDVAIELYSMAIEHHPTAVLYGNRSMAYLKKELYGSALEDANNAISIDPSYMKGYYRRATANMALARFKKALADYAAVVRAHPNDADAKRKHDECQKIVRRIAFEKAISVDHDRKSISESIDLSTIVVEENYDGPHLDDVITVDFVNEMVATFKKQGKLHKKYAFKILLDIYAYFKEQPTLVEIDVPAKQRFTICGDIHGQFYDLCNIFDINGLPSETNPYLFNGDFVDRGSFSVETIFTMFSYKLLYPNHFFLSRGNHESDVMNKVCHGGLFKEDGVTLDDIRKTDRVRQPPDEGIMCDLLWSHEVKPEGYEVHHNGKCITVFSAPNYCDQMGNKGAFITITGDNLTPKFTSFEAVPHPMVPPMVYANSLFGFS</sequence>
<dbReference type="SUPFAM" id="SSF48452">
    <property type="entry name" value="TPR-like"/>
    <property type="match status" value="1"/>
</dbReference>
<evidence type="ECO:0000256" key="3">
    <source>
        <dbReference type="ARBA" id="ARBA00013081"/>
    </source>
</evidence>
<dbReference type="InterPro" id="IPR051134">
    <property type="entry name" value="PPP_phosphatase"/>
</dbReference>
<feature type="active site" description="Proton donor/acceptor" evidence="8">
    <location>
        <position position="302"/>
    </location>
</feature>
<dbReference type="PRINTS" id="PR00114">
    <property type="entry name" value="STPHPHTASE"/>
</dbReference>
<accession>A0A0N4YUL9</accession>
<dbReference type="PANTHER" id="PTHR45668:SF5">
    <property type="entry name" value="SERINE_THREONINE-PROTEIN PHOSPHATASE 5"/>
    <property type="match status" value="1"/>
</dbReference>
<dbReference type="OMA" id="IHKKYAF"/>
<dbReference type="InterPro" id="IPR006186">
    <property type="entry name" value="Ser/Thr-sp_prot-phosphatase"/>
</dbReference>
<dbReference type="AlphaFoldDB" id="A0A0N4YUL9"/>
<keyword evidence="9" id="KW-0802">TPR repeat</keyword>
<dbReference type="GO" id="GO:0004722">
    <property type="term" value="F:protein serine/threonine phosphatase activity"/>
    <property type="evidence" value="ECO:0007669"/>
    <property type="project" value="UniProtKB-EC"/>
</dbReference>
<dbReference type="Gene3D" id="1.25.40.10">
    <property type="entry name" value="Tetratricopeptide repeat domain"/>
    <property type="match status" value="1"/>
</dbReference>
<dbReference type="InterPro" id="IPR019734">
    <property type="entry name" value="TPR_rpt"/>
</dbReference>
<name>A0A0N4YUL9_NIPBR</name>
<proteinExistence type="inferred from homology"/>
<evidence type="ECO:0000313" key="11">
    <source>
        <dbReference type="EMBL" id="VDL84679.1"/>
    </source>
</evidence>
<dbReference type="WBParaSite" id="NBR_0002094101-mRNA-1">
    <property type="protein sequence ID" value="NBR_0002094101-mRNA-1"/>
    <property type="gene ID" value="NBR_0002094101"/>
</dbReference>
<dbReference type="Gene3D" id="3.60.21.10">
    <property type="match status" value="2"/>
</dbReference>
<comment type="cofactor">
    <cofactor evidence="1">
        <name>Mn(2+)</name>
        <dbReference type="ChEBI" id="CHEBI:29035"/>
    </cofactor>
</comment>
<dbReference type="SMART" id="SM00028">
    <property type="entry name" value="TPR"/>
    <property type="match status" value="2"/>
</dbReference>
<dbReference type="SUPFAM" id="SSF56300">
    <property type="entry name" value="Metallo-dependent phosphatases"/>
    <property type="match status" value="1"/>
</dbReference>
<organism evidence="13">
    <name type="scientific">Nippostrongylus brasiliensis</name>
    <name type="common">Rat hookworm</name>
    <dbReference type="NCBI Taxonomy" id="27835"/>
    <lineage>
        <taxon>Eukaryota</taxon>
        <taxon>Metazoa</taxon>
        <taxon>Ecdysozoa</taxon>
        <taxon>Nematoda</taxon>
        <taxon>Chromadorea</taxon>
        <taxon>Rhabditida</taxon>
        <taxon>Rhabditina</taxon>
        <taxon>Rhabditomorpha</taxon>
        <taxon>Strongyloidea</taxon>
        <taxon>Heligmosomidae</taxon>
        <taxon>Nippostrongylus</taxon>
    </lineage>
</organism>
<keyword evidence="5" id="KW-0677">Repeat</keyword>
<protein>
    <recommendedName>
        <fullName evidence="3">protein-serine/threonine phosphatase</fullName>
        <ecNumber evidence="3">3.1.3.16</ecNumber>
    </recommendedName>
</protein>
<dbReference type="InterPro" id="IPR029052">
    <property type="entry name" value="Metallo-depent_PP-like"/>
</dbReference>
<dbReference type="Proteomes" id="UP000271162">
    <property type="component" value="Unassembled WGS sequence"/>
</dbReference>
<comment type="similarity">
    <text evidence="2">Belongs to the PPP phosphatase family. PP-5 (PP-T) subfamily.</text>
</comment>
<reference evidence="13" key="1">
    <citation type="submission" date="2017-02" db="UniProtKB">
        <authorList>
            <consortium name="WormBaseParasite"/>
        </authorList>
    </citation>
    <scope>IDENTIFICATION</scope>
</reference>
<dbReference type="PIRSF" id="PIRSF033096">
    <property type="entry name" value="PPPtase_5"/>
    <property type="match status" value="1"/>
</dbReference>
<keyword evidence="6" id="KW-0378">Hydrolase</keyword>
<dbReference type="STRING" id="27835.A0A0N4YUL9"/>
<keyword evidence="4" id="KW-0479">Metal-binding</keyword>
<evidence type="ECO:0000256" key="5">
    <source>
        <dbReference type="ARBA" id="ARBA00022737"/>
    </source>
</evidence>
<dbReference type="GO" id="GO:0046872">
    <property type="term" value="F:metal ion binding"/>
    <property type="evidence" value="ECO:0007669"/>
    <property type="project" value="UniProtKB-KW"/>
</dbReference>
<feature type="repeat" description="TPR" evidence="9">
    <location>
        <begin position="61"/>
        <end position="94"/>
    </location>
</feature>
<keyword evidence="12" id="KW-1185">Reference proteome</keyword>
<evidence type="ECO:0000313" key="13">
    <source>
        <dbReference type="WBParaSite" id="NBR_0002094101-mRNA-1"/>
    </source>
</evidence>
<evidence type="ECO:0000256" key="6">
    <source>
        <dbReference type="ARBA" id="ARBA00022801"/>
    </source>
</evidence>
<dbReference type="PANTHER" id="PTHR45668">
    <property type="entry name" value="SERINE/THREONINE-PROTEIN PHOSPHATASE 5-RELATED"/>
    <property type="match status" value="1"/>
</dbReference>
<evidence type="ECO:0000256" key="4">
    <source>
        <dbReference type="ARBA" id="ARBA00022723"/>
    </source>
</evidence>
<reference evidence="11 12" key="2">
    <citation type="submission" date="2018-11" db="EMBL/GenBank/DDBJ databases">
        <authorList>
            <consortium name="Pathogen Informatics"/>
        </authorList>
    </citation>
    <scope>NUCLEOTIDE SEQUENCE [LARGE SCALE GENOMIC DNA]</scope>
</reference>
<dbReference type="InterPro" id="IPR013235">
    <property type="entry name" value="PPP_dom"/>
</dbReference>
<dbReference type="Pfam" id="PF00149">
    <property type="entry name" value="Metallophos"/>
    <property type="match status" value="1"/>
</dbReference>
<dbReference type="PROSITE" id="PS50005">
    <property type="entry name" value="TPR"/>
    <property type="match status" value="1"/>
</dbReference>
<evidence type="ECO:0000256" key="1">
    <source>
        <dbReference type="ARBA" id="ARBA00001936"/>
    </source>
</evidence>
<dbReference type="InterPro" id="IPR004843">
    <property type="entry name" value="Calcineurin-like_PHP"/>
</dbReference>
<evidence type="ECO:0000256" key="8">
    <source>
        <dbReference type="PIRSR" id="PIRSR033096-1"/>
    </source>
</evidence>
<evidence type="ECO:0000256" key="9">
    <source>
        <dbReference type="PROSITE-ProRule" id="PRU00339"/>
    </source>
</evidence>
<evidence type="ECO:0000256" key="2">
    <source>
        <dbReference type="ARBA" id="ARBA00008786"/>
    </source>
</evidence>
<feature type="domain" description="Serine/threonine specific protein phosphatases" evidence="10">
    <location>
        <begin position="202"/>
        <end position="401"/>
    </location>
</feature>
<dbReference type="Pfam" id="PF08321">
    <property type="entry name" value="PPP5"/>
    <property type="match status" value="1"/>
</dbReference>
<evidence type="ECO:0000313" key="12">
    <source>
        <dbReference type="Proteomes" id="UP000271162"/>
    </source>
</evidence>
<gene>
    <name evidence="11" type="ORF">NBR_LOCUS20941</name>
</gene>
<dbReference type="InterPro" id="IPR011990">
    <property type="entry name" value="TPR-like_helical_dom_sf"/>
</dbReference>
<evidence type="ECO:0000259" key="10">
    <source>
        <dbReference type="SMART" id="SM00156"/>
    </source>
</evidence>